<comment type="similarity">
    <text evidence="1">Belongs to the GSP E family.</text>
</comment>
<evidence type="ECO:0000313" key="7">
    <source>
        <dbReference type="Proteomes" id="UP000179106"/>
    </source>
</evidence>
<dbReference type="InterPro" id="IPR007831">
    <property type="entry name" value="T2SS_GspE_N"/>
</dbReference>
<evidence type="ECO:0000256" key="3">
    <source>
        <dbReference type="ARBA" id="ARBA00022840"/>
    </source>
</evidence>
<dbReference type="Gene3D" id="3.30.450.90">
    <property type="match status" value="1"/>
</dbReference>
<evidence type="ECO:0000256" key="1">
    <source>
        <dbReference type="ARBA" id="ARBA00006611"/>
    </source>
</evidence>
<dbReference type="SUPFAM" id="SSF160246">
    <property type="entry name" value="EspE N-terminal domain-like"/>
    <property type="match status" value="1"/>
</dbReference>
<dbReference type="Gene3D" id="3.40.50.300">
    <property type="entry name" value="P-loop containing nucleotide triphosphate hydrolases"/>
    <property type="match status" value="1"/>
</dbReference>
<evidence type="ECO:0008006" key="8">
    <source>
        <dbReference type="Google" id="ProtNLM"/>
    </source>
</evidence>
<evidence type="ECO:0000259" key="4">
    <source>
        <dbReference type="Pfam" id="PF00437"/>
    </source>
</evidence>
<evidence type="ECO:0000259" key="5">
    <source>
        <dbReference type="Pfam" id="PF05157"/>
    </source>
</evidence>
<accession>A0A1G2GTW4</accession>
<dbReference type="Proteomes" id="UP000179106">
    <property type="component" value="Unassembled WGS sequence"/>
</dbReference>
<dbReference type="SUPFAM" id="SSF52540">
    <property type="entry name" value="P-loop containing nucleoside triphosphate hydrolases"/>
    <property type="match status" value="1"/>
</dbReference>
<dbReference type="STRING" id="1802126.A3B25_00505"/>
<feature type="domain" description="Bacterial type II secretion system protein E" evidence="4">
    <location>
        <begin position="175"/>
        <end position="566"/>
    </location>
</feature>
<name>A0A1G2GTW4_9BACT</name>
<evidence type="ECO:0000313" key="6">
    <source>
        <dbReference type="EMBL" id="OGZ53569.1"/>
    </source>
</evidence>
<feature type="domain" description="Type II secretion system protein GspE N-terminal" evidence="5">
    <location>
        <begin position="62"/>
        <end position="141"/>
    </location>
</feature>
<dbReference type="Gene3D" id="3.30.300.160">
    <property type="entry name" value="Type II secretion system, protein E, N-terminal domain"/>
    <property type="match status" value="1"/>
</dbReference>
<reference evidence="6 7" key="1">
    <citation type="journal article" date="2016" name="Nat. Commun.">
        <title>Thousands of microbial genomes shed light on interconnected biogeochemical processes in an aquifer system.</title>
        <authorList>
            <person name="Anantharaman K."/>
            <person name="Brown C.T."/>
            <person name="Hug L.A."/>
            <person name="Sharon I."/>
            <person name="Castelle C.J."/>
            <person name="Probst A.J."/>
            <person name="Thomas B.C."/>
            <person name="Singh A."/>
            <person name="Wilkins M.J."/>
            <person name="Karaoz U."/>
            <person name="Brodie E.L."/>
            <person name="Williams K.H."/>
            <person name="Hubbard S.S."/>
            <person name="Banfield J.F."/>
        </authorList>
    </citation>
    <scope>NUCLEOTIDE SEQUENCE [LARGE SCALE GENOMIC DNA]</scope>
</reference>
<protein>
    <recommendedName>
        <fullName evidence="8">AAA+ ATPase domain-containing protein</fullName>
    </recommendedName>
</protein>
<dbReference type="GO" id="GO:0005886">
    <property type="term" value="C:plasma membrane"/>
    <property type="evidence" value="ECO:0007669"/>
    <property type="project" value="TreeGrafter"/>
</dbReference>
<organism evidence="6 7">
    <name type="scientific">Candidatus Ryanbacteria bacterium RIFCSPLOWO2_01_FULL_48_26</name>
    <dbReference type="NCBI Taxonomy" id="1802126"/>
    <lineage>
        <taxon>Bacteria</taxon>
        <taxon>Candidatus Ryaniibacteriota</taxon>
    </lineage>
</organism>
<dbReference type="PANTHER" id="PTHR30258">
    <property type="entry name" value="TYPE II SECRETION SYSTEM PROTEIN GSPE-RELATED"/>
    <property type="match status" value="1"/>
</dbReference>
<dbReference type="CDD" id="cd01129">
    <property type="entry name" value="PulE-GspE-like"/>
    <property type="match status" value="1"/>
</dbReference>
<dbReference type="PANTHER" id="PTHR30258:SF1">
    <property type="entry name" value="PROTEIN TRANSPORT PROTEIN HOFB HOMOLOG"/>
    <property type="match status" value="1"/>
</dbReference>
<dbReference type="InterPro" id="IPR001482">
    <property type="entry name" value="T2SS/T4SS_dom"/>
</dbReference>
<dbReference type="AlphaFoldDB" id="A0A1G2GTW4"/>
<dbReference type="EMBL" id="MHNW01000015">
    <property type="protein sequence ID" value="OGZ53569.1"/>
    <property type="molecule type" value="Genomic_DNA"/>
</dbReference>
<dbReference type="Pfam" id="PF00437">
    <property type="entry name" value="T2SSE"/>
    <property type="match status" value="1"/>
</dbReference>
<gene>
    <name evidence="6" type="ORF">A3B25_00505</name>
</gene>
<evidence type="ECO:0000256" key="2">
    <source>
        <dbReference type="ARBA" id="ARBA00022741"/>
    </source>
</evidence>
<comment type="caution">
    <text evidence="6">The sequence shown here is derived from an EMBL/GenBank/DDBJ whole genome shotgun (WGS) entry which is preliminary data.</text>
</comment>
<dbReference type="InterPro" id="IPR037257">
    <property type="entry name" value="T2SS_E_N_sf"/>
</dbReference>
<keyword evidence="3" id="KW-0067">ATP-binding</keyword>
<sequence length="570" mass="63319">MQLPLLPQQFKKALVAENLVTPERFDELATEAERKNQNLVDVLVSNKIASAGFLGNLVARALGIERADFSSVPIDKSVVRVLDENIARQRQAIVFNREQNGVYDVAMLDPGDLETISFLTQRLQAKIKPFLATSEDLNRGFSVYGYELGRDFKKLIEENIRASLISRSKTVEESAADLPIVAIVENILSYAVSSRASDIHIEVLEDSMLIRYRIDGILYEITSVTKAVQPAITARIKILAGLKIDEHFKPQDGRFRYQIVNQTVDVRVSVMPTFYGEKVEMRLLESSQKPLSLEELGFSGFDSKLVSENLKRTYGMIISCGPTGSGKTTTLYAMMNILNKAQVNVVTIEDPIEYNMRYINQTQINPQAGVTFASGLRALLRQDPNVIMVGEIRDSETANIAVQAALTGHLLVSSLHTNDAPTAIPRLFDLGVPPFLASSVLNLILAQRLVRRICQSCVYSYEPGADVNAIIEAQFVALGLEREKKQLKLLYKGSGCASCSMTGYRGRFGIFEIIGITEKMRNIIAAPIFDLAAMREEARLNGTKTMFEDGLLKVELALTTIDELLRVIEE</sequence>
<dbReference type="InterPro" id="IPR027417">
    <property type="entry name" value="P-loop_NTPase"/>
</dbReference>
<dbReference type="GO" id="GO:0005524">
    <property type="term" value="F:ATP binding"/>
    <property type="evidence" value="ECO:0007669"/>
    <property type="project" value="UniProtKB-KW"/>
</dbReference>
<dbReference type="Pfam" id="PF05157">
    <property type="entry name" value="MshEN"/>
    <property type="match status" value="1"/>
</dbReference>
<dbReference type="GO" id="GO:0016887">
    <property type="term" value="F:ATP hydrolysis activity"/>
    <property type="evidence" value="ECO:0007669"/>
    <property type="project" value="TreeGrafter"/>
</dbReference>
<proteinExistence type="inferred from homology"/>
<keyword evidence="2" id="KW-0547">Nucleotide-binding</keyword>